<evidence type="ECO:0000313" key="1">
    <source>
        <dbReference type="EMBL" id="MAG22429.1"/>
    </source>
</evidence>
<dbReference type="EMBL" id="NZBU01000012">
    <property type="protein sequence ID" value="MAG22429.1"/>
    <property type="molecule type" value="Genomic_DNA"/>
</dbReference>
<protein>
    <submittedName>
        <fullName evidence="1">Uncharacterized protein</fullName>
    </submittedName>
</protein>
<name>A0A2D6M207_9ARCH</name>
<gene>
    <name evidence="1" type="ORF">CL943_03970</name>
</gene>
<organism evidence="1 2">
    <name type="scientific">Candidatus Iainarchaeum sp</name>
    <dbReference type="NCBI Taxonomy" id="3101447"/>
    <lineage>
        <taxon>Archaea</taxon>
        <taxon>Candidatus Iainarchaeota</taxon>
        <taxon>Candidatus Iainarchaeia</taxon>
        <taxon>Candidatus Iainarchaeales</taxon>
        <taxon>Candidatus Iainarchaeaceae</taxon>
        <taxon>Candidatus Iainarchaeum</taxon>
    </lineage>
</organism>
<dbReference type="SUPFAM" id="SSF46785">
    <property type="entry name" value="Winged helix' DNA-binding domain"/>
    <property type="match status" value="1"/>
</dbReference>
<dbReference type="AlphaFoldDB" id="A0A2D6M207"/>
<dbReference type="InterPro" id="IPR036390">
    <property type="entry name" value="WH_DNA-bd_sf"/>
</dbReference>
<comment type="caution">
    <text evidence="1">The sequence shown here is derived from an EMBL/GenBank/DDBJ whole genome shotgun (WGS) entry which is preliminary data.</text>
</comment>
<reference evidence="2" key="1">
    <citation type="submission" date="2017-09" db="EMBL/GenBank/DDBJ databases">
        <title>The Reconstruction of 2,631 Draft Metagenome-Assembled Genomes from the Global Oceans.</title>
        <authorList>
            <person name="Tully B.J."/>
            <person name="Graham E.D."/>
            <person name="Heidelberg J.F."/>
        </authorList>
    </citation>
    <scope>NUCLEOTIDE SEQUENCE [LARGE SCALE GENOMIC DNA]</scope>
</reference>
<evidence type="ECO:0000313" key="2">
    <source>
        <dbReference type="Proteomes" id="UP000226592"/>
    </source>
</evidence>
<dbReference type="Proteomes" id="UP000226592">
    <property type="component" value="Unassembled WGS sequence"/>
</dbReference>
<accession>A0A2D6M207</accession>
<proteinExistence type="predicted"/>
<sequence>MESHDSIKDSSKVLEGEILKKMSPKFNELNMDIQEIYKHNKDPMFMAMLLFKLAEEREKTNKILENIFDKYDQIMLKLKTESTANNTNSLTPTPQPQLSSTQILPEQDQMIIHLVHTRGQVSAEEVRAELGYKGSNAASQRLNKLFKDGHLNKIQSGRKVLYLARNL</sequence>